<dbReference type="EMBL" id="CAJVQC010137270">
    <property type="protein sequence ID" value="CAG8843181.1"/>
    <property type="molecule type" value="Genomic_DNA"/>
</dbReference>
<organism evidence="1 2">
    <name type="scientific">Racocetra persica</name>
    <dbReference type="NCBI Taxonomy" id="160502"/>
    <lineage>
        <taxon>Eukaryota</taxon>
        <taxon>Fungi</taxon>
        <taxon>Fungi incertae sedis</taxon>
        <taxon>Mucoromycota</taxon>
        <taxon>Glomeromycotina</taxon>
        <taxon>Glomeromycetes</taxon>
        <taxon>Diversisporales</taxon>
        <taxon>Gigasporaceae</taxon>
        <taxon>Racocetra</taxon>
    </lineage>
</organism>
<evidence type="ECO:0000313" key="2">
    <source>
        <dbReference type="Proteomes" id="UP000789920"/>
    </source>
</evidence>
<gene>
    <name evidence="1" type="ORF">RPERSI_LOCUS32642</name>
</gene>
<proteinExistence type="predicted"/>
<name>A0ACA9SLD8_9GLOM</name>
<keyword evidence="2" id="KW-1185">Reference proteome</keyword>
<dbReference type="Proteomes" id="UP000789920">
    <property type="component" value="Unassembled WGS sequence"/>
</dbReference>
<feature type="non-terminal residue" evidence="1">
    <location>
        <position position="1"/>
    </location>
</feature>
<protein>
    <submittedName>
        <fullName evidence="1">26933_t:CDS:1</fullName>
    </submittedName>
</protein>
<sequence>PFYLSNSDCLSPLQESILEIIGQLDLSFSVEQQIAIKETNSSNKHINREIIGISTSKKSYSIVSYIAFFKTVIQLVKDLFKTYVNDQIVYLDGIFRKIMK</sequence>
<accession>A0ACA9SLD8</accession>
<evidence type="ECO:0000313" key="1">
    <source>
        <dbReference type="EMBL" id="CAG8843181.1"/>
    </source>
</evidence>
<comment type="caution">
    <text evidence="1">The sequence shown here is derived from an EMBL/GenBank/DDBJ whole genome shotgun (WGS) entry which is preliminary data.</text>
</comment>
<reference evidence="1" key="1">
    <citation type="submission" date="2021-06" db="EMBL/GenBank/DDBJ databases">
        <authorList>
            <person name="Kallberg Y."/>
            <person name="Tangrot J."/>
            <person name="Rosling A."/>
        </authorList>
    </citation>
    <scope>NUCLEOTIDE SEQUENCE</scope>
    <source>
        <strain evidence="1">MA461A</strain>
    </source>
</reference>
<feature type="non-terminal residue" evidence="1">
    <location>
        <position position="100"/>
    </location>
</feature>